<reference evidence="13" key="1">
    <citation type="submission" date="2022-07" db="EMBL/GenBank/DDBJ databases">
        <title>Genome Sequence of Agrocybe chaxingu.</title>
        <authorList>
            <person name="Buettner E."/>
        </authorList>
    </citation>
    <scope>NUCLEOTIDE SEQUENCE</scope>
    <source>
        <strain evidence="13">MP-N11</strain>
    </source>
</reference>
<evidence type="ECO:0000256" key="12">
    <source>
        <dbReference type="ARBA" id="ARBA00023136"/>
    </source>
</evidence>
<dbReference type="GO" id="GO:0004497">
    <property type="term" value="F:monooxygenase activity"/>
    <property type="evidence" value="ECO:0007669"/>
    <property type="project" value="UniProtKB-KW"/>
</dbReference>
<dbReference type="Gene3D" id="1.10.630.10">
    <property type="entry name" value="Cytochrome P450"/>
    <property type="match status" value="1"/>
</dbReference>
<comment type="caution">
    <text evidence="13">The sequence shown here is derived from an EMBL/GenBank/DDBJ whole genome shotgun (WGS) entry which is preliminary data.</text>
</comment>
<dbReference type="PANTHER" id="PTHR24305:SF166">
    <property type="entry name" value="CYTOCHROME P450 12A4, MITOCHONDRIAL-RELATED"/>
    <property type="match status" value="1"/>
</dbReference>
<dbReference type="SUPFAM" id="SSF48264">
    <property type="entry name" value="Cytochrome P450"/>
    <property type="match status" value="1"/>
</dbReference>
<protein>
    <recommendedName>
        <fullName evidence="15">Cytochrome P450</fullName>
    </recommendedName>
</protein>
<organism evidence="13 14">
    <name type="scientific">Agrocybe chaxingu</name>
    <dbReference type="NCBI Taxonomy" id="84603"/>
    <lineage>
        <taxon>Eukaryota</taxon>
        <taxon>Fungi</taxon>
        <taxon>Dikarya</taxon>
        <taxon>Basidiomycota</taxon>
        <taxon>Agaricomycotina</taxon>
        <taxon>Agaricomycetes</taxon>
        <taxon>Agaricomycetidae</taxon>
        <taxon>Agaricales</taxon>
        <taxon>Agaricineae</taxon>
        <taxon>Strophariaceae</taxon>
        <taxon>Agrocybe</taxon>
    </lineage>
</organism>
<evidence type="ECO:0000256" key="2">
    <source>
        <dbReference type="ARBA" id="ARBA00004370"/>
    </source>
</evidence>
<sequence>MSTPLTPYQVLGGLTVLYVSWSLLKLLRNFWMPKGLRNLPGPPARSLLTGSYNDIYDKNGGWEFHRQLEENYGSVIKIQGLLGATSLYVYDPLALHHILVKEQQFYEESQDIMQITRMLFGPGLTNTVGERHRFQRKLLTPSFSTAHLREMVNIFYEVSHRLHASFQELGKDDQEVDVVVWMSRLALELIGQSGLGTSFDTLTTDAQPHPFGVAAKVVFPLCSSIPPLRRAFMPLIGKFENWPRLGRFLVDLIPVKSIVELKSVVDTMSKTAEEILAAKKAAIAAGDVALKDQVGQGKDVLSALHTTSSALSRILYLLATHKDVQEKLRQEIRDARKENGGLDPEHDALVALPYLDAVCRETLRLYAPVTKVDRVTIADTVLPLGTPIKGIDSKDIHSLPVPKGTHIIVSILGSNRNSDLWGPDVLEWKPERWLKPLPETLIKARVPGIYSHLMTFISGGHSCM</sequence>
<name>A0A9W8MSZ1_9AGAR</name>
<evidence type="ECO:0000313" key="13">
    <source>
        <dbReference type="EMBL" id="KAJ3499659.1"/>
    </source>
</evidence>
<dbReference type="PANTHER" id="PTHR24305">
    <property type="entry name" value="CYTOCHROME P450"/>
    <property type="match status" value="1"/>
</dbReference>
<comment type="subcellular location">
    <subcellularLocation>
        <location evidence="2">Membrane</location>
    </subcellularLocation>
</comment>
<dbReference type="AlphaFoldDB" id="A0A9W8MSZ1"/>
<keyword evidence="9" id="KW-0560">Oxidoreductase</keyword>
<dbReference type="EMBL" id="JANKHO010001730">
    <property type="protein sequence ID" value="KAJ3499659.1"/>
    <property type="molecule type" value="Genomic_DNA"/>
</dbReference>
<dbReference type="InterPro" id="IPR050121">
    <property type="entry name" value="Cytochrome_P450_monoxygenase"/>
</dbReference>
<evidence type="ECO:0000256" key="4">
    <source>
        <dbReference type="ARBA" id="ARBA00010617"/>
    </source>
</evidence>
<keyword evidence="8" id="KW-1133">Transmembrane helix</keyword>
<keyword evidence="5" id="KW-0349">Heme</keyword>
<accession>A0A9W8MSZ1</accession>
<dbReference type="Proteomes" id="UP001148786">
    <property type="component" value="Unassembled WGS sequence"/>
</dbReference>
<evidence type="ECO:0000313" key="14">
    <source>
        <dbReference type="Proteomes" id="UP001148786"/>
    </source>
</evidence>
<evidence type="ECO:0008006" key="15">
    <source>
        <dbReference type="Google" id="ProtNLM"/>
    </source>
</evidence>
<keyword evidence="14" id="KW-1185">Reference proteome</keyword>
<evidence type="ECO:0000256" key="1">
    <source>
        <dbReference type="ARBA" id="ARBA00001971"/>
    </source>
</evidence>
<proteinExistence type="inferred from homology"/>
<evidence type="ECO:0000256" key="9">
    <source>
        <dbReference type="ARBA" id="ARBA00023002"/>
    </source>
</evidence>
<dbReference type="GO" id="GO:0016020">
    <property type="term" value="C:membrane"/>
    <property type="evidence" value="ECO:0007669"/>
    <property type="project" value="UniProtKB-SubCell"/>
</dbReference>
<keyword evidence="6" id="KW-0812">Transmembrane</keyword>
<dbReference type="InterPro" id="IPR036396">
    <property type="entry name" value="Cyt_P450_sf"/>
</dbReference>
<evidence type="ECO:0000256" key="10">
    <source>
        <dbReference type="ARBA" id="ARBA00023004"/>
    </source>
</evidence>
<dbReference type="GO" id="GO:0005506">
    <property type="term" value="F:iron ion binding"/>
    <property type="evidence" value="ECO:0007669"/>
    <property type="project" value="InterPro"/>
</dbReference>
<dbReference type="GO" id="GO:0020037">
    <property type="term" value="F:heme binding"/>
    <property type="evidence" value="ECO:0007669"/>
    <property type="project" value="InterPro"/>
</dbReference>
<keyword evidence="7" id="KW-0479">Metal-binding</keyword>
<gene>
    <name evidence="13" type="ORF">NLJ89_g10072</name>
</gene>
<dbReference type="Pfam" id="PF00067">
    <property type="entry name" value="p450"/>
    <property type="match status" value="1"/>
</dbReference>
<keyword evidence="10" id="KW-0408">Iron</keyword>
<dbReference type="OrthoDB" id="1470350at2759"/>
<evidence type="ECO:0000256" key="5">
    <source>
        <dbReference type="ARBA" id="ARBA00022617"/>
    </source>
</evidence>
<comment type="cofactor">
    <cofactor evidence="1">
        <name>heme</name>
        <dbReference type="ChEBI" id="CHEBI:30413"/>
    </cofactor>
</comment>
<keyword evidence="12" id="KW-0472">Membrane</keyword>
<evidence type="ECO:0000256" key="3">
    <source>
        <dbReference type="ARBA" id="ARBA00004721"/>
    </source>
</evidence>
<comment type="pathway">
    <text evidence="3">Secondary metabolite biosynthesis; terpenoid biosynthesis.</text>
</comment>
<dbReference type="InterPro" id="IPR001128">
    <property type="entry name" value="Cyt_P450"/>
</dbReference>
<keyword evidence="11" id="KW-0503">Monooxygenase</keyword>
<dbReference type="GO" id="GO:0016705">
    <property type="term" value="F:oxidoreductase activity, acting on paired donors, with incorporation or reduction of molecular oxygen"/>
    <property type="evidence" value="ECO:0007669"/>
    <property type="project" value="InterPro"/>
</dbReference>
<evidence type="ECO:0000256" key="7">
    <source>
        <dbReference type="ARBA" id="ARBA00022723"/>
    </source>
</evidence>
<comment type="similarity">
    <text evidence="4">Belongs to the cytochrome P450 family.</text>
</comment>
<evidence type="ECO:0000256" key="8">
    <source>
        <dbReference type="ARBA" id="ARBA00022989"/>
    </source>
</evidence>
<evidence type="ECO:0000256" key="6">
    <source>
        <dbReference type="ARBA" id="ARBA00022692"/>
    </source>
</evidence>
<evidence type="ECO:0000256" key="11">
    <source>
        <dbReference type="ARBA" id="ARBA00023033"/>
    </source>
</evidence>